<protein>
    <submittedName>
        <fullName evidence="1">DUF806 family protein</fullName>
    </submittedName>
</protein>
<comment type="caution">
    <text evidence="1">The sequence shown here is derived from an EMBL/GenBank/DDBJ whole genome shotgun (WGS) entry which is preliminary data.</text>
</comment>
<dbReference type="InterPro" id="IPR008524">
    <property type="entry name" value="DUF806"/>
</dbReference>
<dbReference type="Proteomes" id="UP000480570">
    <property type="component" value="Unassembled WGS sequence"/>
</dbReference>
<reference evidence="1 2" key="1">
    <citation type="journal article" date="2019" name="Appl. Environ. Microbiol.">
        <title>Genetic determinants of hydroxycinnamic acid metabolism in heterofermentative lactobacilli.</title>
        <authorList>
            <person name="Gaur G."/>
            <person name="Oh J.H."/>
            <person name="Filannino P."/>
            <person name="Gobbetti M."/>
            <person name="van Pijkeren J.P."/>
            <person name="Ganzle M.G."/>
        </authorList>
    </citation>
    <scope>NUCLEOTIDE SEQUENCE [LARGE SCALE GENOMIC DNA]</scope>
    <source>
        <strain evidence="1 2">FUA3583</strain>
    </source>
</reference>
<accession>A0A7C9MRU0</accession>
<evidence type="ECO:0000313" key="2">
    <source>
        <dbReference type="Proteomes" id="UP000480570"/>
    </source>
</evidence>
<sequence length="129" mass="14516">MIMNDLCNLLQSLAPWIDTVYPNSLDPEKLDVTDETDALVVENNRTLDAYGNDTFNELRPSFNVTVFYSKDITVERLGGSADKAEVLLWQALNDHGWYVSGIQHYHDPDTDQPIVAFVVTKNIDVNGLT</sequence>
<organism evidence="1 2">
    <name type="scientific">Furfurilactobacillus rossiae</name>
    <dbReference type="NCBI Taxonomy" id="231049"/>
    <lineage>
        <taxon>Bacteria</taxon>
        <taxon>Bacillati</taxon>
        <taxon>Bacillota</taxon>
        <taxon>Bacilli</taxon>
        <taxon>Lactobacillales</taxon>
        <taxon>Lactobacillaceae</taxon>
        <taxon>Furfurilactobacillus</taxon>
    </lineage>
</organism>
<dbReference type="Pfam" id="PF05657">
    <property type="entry name" value="DUF806"/>
    <property type="match status" value="1"/>
</dbReference>
<proteinExistence type="predicted"/>
<evidence type="ECO:0000313" key="1">
    <source>
        <dbReference type="EMBL" id="MYV04447.1"/>
    </source>
</evidence>
<name>A0A7C9MRU0_9LACO</name>
<dbReference type="AlphaFoldDB" id="A0A7C9MRU0"/>
<dbReference type="EMBL" id="WEZT01000002">
    <property type="protein sequence ID" value="MYV04447.1"/>
    <property type="molecule type" value="Genomic_DNA"/>
</dbReference>
<gene>
    <name evidence="1" type="ORF">GB992_00790</name>
</gene>